<dbReference type="GO" id="GO:0042773">
    <property type="term" value="P:ATP synthesis coupled electron transport"/>
    <property type="evidence" value="ECO:0007669"/>
    <property type="project" value="TreeGrafter"/>
</dbReference>
<evidence type="ECO:0000256" key="12">
    <source>
        <dbReference type="ARBA" id="ARBA00022982"/>
    </source>
</evidence>
<evidence type="ECO:0000256" key="3">
    <source>
        <dbReference type="ARBA" id="ARBA00011164"/>
    </source>
</evidence>
<dbReference type="Pfam" id="PF02790">
    <property type="entry name" value="COX2_TM"/>
    <property type="match status" value="1"/>
</dbReference>
<evidence type="ECO:0000256" key="18">
    <source>
        <dbReference type="RuleBase" id="RU000457"/>
    </source>
</evidence>
<comment type="subunit">
    <text evidence="3">Component of the cytochrome c oxidase (complex IV, CIV), a multisubunit enzyme composed of a catalytic core of 3 subunits and several supernumerary subunits. The complex exists as a monomer or a dimer and forms supercomplexes (SCs) in the inner mitochondrial membrane with ubiquinol-cytochrome c oxidoreductase (cytochrome b-c1 complex, complex III, CIII).</text>
</comment>
<dbReference type="GO" id="GO:0005507">
    <property type="term" value="F:copper ion binding"/>
    <property type="evidence" value="ECO:0007669"/>
    <property type="project" value="InterPro"/>
</dbReference>
<dbReference type="PROSITE" id="PS00078">
    <property type="entry name" value="COX2"/>
    <property type="match status" value="1"/>
</dbReference>
<comment type="function">
    <text evidence="18">Component of the cytochrome c oxidase, the last enzyme in the mitochondrial electron transport chain which drives oxidative phosphorylation. The respiratory chain contains 3 multisubunit complexes succinate dehydrogenase (complex II, CII), ubiquinol-cytochrome c oxidoreductase (cytochrome b-c1 complex, complex III, CIII) and cytochrome c oxidase (complex IV, CIV), that cooperate to transfer electrons derived from NADH and succinate to molecular oxygen, creating an electrochemical gradient over the inner membrane that drives transmembrane transport and the ATP synthase. Cytochrome c oxidase is the component of the respiratory chain that catalyzes the reduction of oxygen to water. Electrons originating from reduced cytochrome c in the intermembrane space (IMS) are transferred via the dinuclear copper A center (CU(A)) of subunit 2 and heme A of subunit 1 to the active site in subunit 1, a binuclear center (BNC) formed by heme A3 and copper B (CU(B)). The BNC reduces molecular oxygen to 2 water molecules using 4 electrons from cytochrome c in the IMS and 4 protons from the mitochondrial matrix.</text>
</comment>
<keyword evidence="10" id="KW-0460">Magnesium</keyword>
<evidence type="ECO:0000256" key="1">
    <source>
        <dbReference type="ARBA" id="ARBA00004448"/>
    </source>
</evidence>
<evidence type="ECO:0000256" key="10">
    <source>
        <dbReference type="ARBA" id="ARBA00022842"/>
    </source>
</evidence>
<keyword evidence="8 18" id="KW-0479">Metal-binding</keyword>
<dbReference type="InterPro" id="IPR036257">
    <property type="entry name" value="Cyt_c_oxidase_su2_TM_sf"/>
</dbReference>
<evidence type="ECO:0000256" key="6">
    <source>
        <dbReference type="ARBA" id="ARBA00022660"/>
    </source>
</evidence>
<keyword evidence="16 18" id="KW-0472">Membrane</keyword>
<feature type="transmembrane region" description="Helical" evidence="19">
    <location>
        <begin position="67"/>
        <end position="87"/>
    </location>
</feature>
<evidence type="ECO:0000256" key="7">
    <source>
        <dbReference type="ARBA" id="ARBA00022692"/>
    </source>
</evidence>
<keyword evidence="11" id="KW-1278">Translocase</keyword>
<dbReference type="PROSITE" id="PS50999">
    <property type="entry name" value="COX2_TM"/>
    <property type="match status" value="1"/>
</dbReference>
<geneLocation type="mitochondrion" evidence="22"/>
<evidence type="ECO:0000256" key="14">
    <source>
        <dbReference type="ARBA" id="ARBA00023008"/>
    </source>
</evidence>
<keyword evidence="7 18" id="KW-0812">Transmembrane</keyword>
<evidence type="ECO:0000259" key="20">
    <source>
        <dbReference type="PROSITE" id="PS50857"/>
    </source>
</evidence>
<evidence type="ECO:0000256" key="8">
    <source>
        <dbReference type="ARBA" id="ARBA00022723"/>
    </source>
</evidence>
<dbReference type="Gene3D" id="1.10.287.90">
    <property type="match status" value="1"/>
</dbReference>
<protein>
    <recommendedName>
        <fullName evidence="4 18">Cytochrome c oxidase subunit 2</fullName>
    </recommendedName>
</protein>
<name>A0A343K808_9HEMI</name>
<keyword evidence="5 18" id="KW-0813">Transport</keyword>
<evidence type="ECO:0000256" key="17">
    <source>
        <dbReference type="ARBA" id="ARBA00049512"/>
    </source>
</evidence>
<dbReference type="CDD" id="cd13912">
    <property type="entry name" value="CcO_II_C"/>
    <property type="match status" value="1"/>
</dbReference>
<keyword evidence="12 18" id="KW-0249">Electron transport</keyword>
<evidence type="ECO:0000256" key="15">
    <source>
        <dbReference type="ARBA" id="ARBA00023128"/>
    </source>
</evidence>
<dbReference type="InterPro" id="IPR008972">
    <property type="entry name" value="Cupredoxin"/>
</dbReference>
<dbReference type="SUPFAM" id="SSF49503">
    <property type="entry name" value="Cupredoxins"/>
    <property type="match status" value="1"/>
</dbReference>
<evidence type="ECO:0000256" key="19">
    <source>
        <dbReference type="SAM" id="Phobius"/>
    </source>
</evidence>
<keyword evidence="15 18" id="KW-0496">Mitochondrion</keyword>
<dbReference type="SUPFAM" id="SSF81464">
    <property type="entry name" value="Cytochrome c oxidase subunit II-like, transmembrane region"/>
    <property type="match status" value="1"/>
</dbReference>
<dbReference type="InterPro" id="IPR045187">
    <property type="entry name" value="CcO_II"/>
</dbReference>
<evidence type="ECO:0000256" key="11">
    <source>
        <dbReference type="ARBA" id="ARBA00022967"/>
    </source>
</evidence>
<feature type="transmembrane region" description="Helical" evidence="19">
    <location>
        <begin position="27"/>
        <end position="47"/>
    </location>
</feature>
<sequence>MNSWMSKTMQDSVSPIMEQLMLFHDHAMMIVIMITMMVSYIIMMILLNKLTSRMMLENQTLELIWTLMPAITLIFIAMPSLRILYLIEESMKPMMTIKIIGHQWYWSYEYSDFMEIEFDSYMKPTINLEKGEFRLLDTDNRMIIPFNFMIRVLTTSSDVIHSWTIPSAGIKIDASPGRINQGNMILNRPGIYYGQCSEICGSNHSFMPISMESINIKSFMNWINK</sequence>
<dbReference type="InterPro" id="IPR034210">
    <property type="entry name" value="CcO_II_C"/>
</dbReference>
<comment type="subcellular location">
    <subcellularLocation>
        <location evidence="1 18">Mitochondrion inner membrane</location>
        <topology evidence="1 18">Multi-pass membrane protein</topology>
    </subcellularLocation>
</comment>
<dbReference type="PROSITE" id="PS50857">
    <property type="entry name" value="COX2_CUA"/>
    <property type="match status" value="1"/>
</dbReference>
<dbReference type="InterPro" id="IPR011759">
    <property type="entry name" value="Cyt_c_oxidase_su2_TM_dom"/>
</dbReference>
<dbReference type="PRINTS" id="PR01166">
    <property type="entry name" value="CYCOXIDASEII"/>
</dbReference>
<keyword evidence="13 19" id="KW-1133">Transmembrane helix</keyword>
<keyword evidence="9 18" id="KW-0999">Mitochondrion inner membrane</keyword>
<dbReference type="FunFam" id="2.60.40.420:FF:000001">
    <property type="entry name" value="Cytochrome c oxidase subunit 2"/>
    <property type="match status" value="1"/>
</dbReference>
<evidence type="ECO:0000259" key="21">
    <source>
        <dbReference type="PROSITE" id="PS50999"/>
    </source>
</evidence>
<dbReference type="Pfam" id="PF00116">
    <property type="entry name" value="COX2"/>
    <property type="match status" value="1"/>
</dbReference>
<keyword evidence="6 18" id="KW-0679">Respiratory chain</keyword>
<comment type="cofactor">
    <cofactor evidence="18">
        <name>Cu cation</name>
        <dbReference type="ChEBI" id="CHEBI:23378"/>
    </cofactor>
    <text evidence="18">Binds a copper A center.</text>
</comment>
<feature type="domain" description="Cytochrome oxidase subunit II copper A binding" evidence="20">
    <location>
        <begin position="92"/>
        <end position="225"/>
    </location>
</feature>
<evidence type="ECO:0000313" key="22">
    <source>
        <dbReference type="EMBL" id="ATD86004.1"/>
    </source>
</evidence>
<dbReference type="GO" id="GO:0004129">
    <property type="term" value="F:cytochrome-c oxidase activity"/>
    <property type="evidence" value="ECO:0007669"/>
    <property type="project" value="UniProtKB-EC"/>
</dbReference>
<dbReference type="PANTHER" id="PTHR22888">
    <property type="entry name" value="CYTOCHROME C OXIDASE, SUBUNIT II"/>
    <property type="match status" value="1"/>
</dbReference>
<gene>
    <name evidence="22" type="primary">cox2</name>
</gene>
<evidence type="ECO:0000256" key="9">
    <source>
        <dbReference type="ARBA" id="ARBA00022792"/>
    </source>
</evidence>
<proteinExistence type="inferred from homology"/>
<organism evidence="22">
    <name type="scientific">Centrotus cornutus</name>
    <dbReference type="NCBI Taxonomy" id="1585357"/>
    <lineage>
        <taxon>Eukaryota</taxon>
        <taxon>Metazoa</taxon>
        <taxon>Ecdysozoa</taxon>
        <taxon>Arthropoda</taxon>
        <taxon>Hexapoda</taxon>
        <taxon>Insecta</taxon>
        <taxon>Pterygota</taxon>
        <taxon>Neoptera</taxon>
        <taxon>Paraneoptera</taxon>
        <taxon>Hemiptera</taxon>
        <taxon>Auchenorrhyncha</taxon>
        <taxon>Membracoidea</taxon>
        <taxon>Membracidae</taxon>
        <taxon>Centrotus</taxon>
    </lineage>
</organism>
<feature type="domain" description="Cytochrome oxidase subunit II transmembrane region profile" evidence="21">
    <location>
        <begin position="1"/>
        <end position="91"/>
    </location>
</feature>
<keyword evidence="14 18" id="KW-0186">Copper</keyword>
<evidence type="ECO:0000256" key="13">
    <source>
        <dbReference type="ARBA" id="ARBA00022989"/>
    </source>
</evidence>
<comment type="catalytic activity">
    <reaction evidence="17">
        <text>4 Fe(II)-[cytochrome c] + O2 + 8 H(+)(in) = 4 Fe(III)-[cytochrome c] + 2 H2O + 4 H(+)(out)</text>
        <dbReference type="Rhea" id="RHEA:11436"/>
        <dbReference type="Rhea" id="RHEA-COMP:10350"/>
        <dbReference type="Rhea" id="RHEA-COMP:14399"/>
        <dbReference type="ChEBI" id="CHEBI:15377"/>
        <dbReference type="ChEBI" id="CHEBI:15378"/>
        <dbReference type="ChEBI" id="CHEBI:15379"/>
        <dbReference type="ChEBI" id="CHEBI:29033"/>
        <dbReference type="ChEBI" id="CHEBI:29034"/>
        <dbReference type="EC" id="7.1.1.9"/>
    </reaction>
    <physiologicalReaction direction="left-to-right" evidence="17">
        <dbReference type="Rhea" id="RHEA:11437"/>
    </physiologicalReaction>
</comment>
<dbReference type="GO" id="GO:0005743">
    <property type="term" value="C:mitochondrial inner membrane"/>
    <property type="evidence" value="ECO:0007669"/>
    <property type="project" value="UniProtKB-SubCell"/>
</dbReference>
<dbReference type="AlphaFoldDB" id="A0A343K808"/>
<dbReference type="Gene3D" id="2.60.40.420">
    <property type="entry name" value="Cupredoxins - blue copper proteins"/>
    <property type="match status" value="1"/>
</dbReference>
<reference evidence="22" key="1">
    <citation type="journal article" date="2017" name="Zool. J. Linn. Soc.">
        <title>Insufficient power of mitogenomic data in resolving the auchenorrhynchan monophyly.</title>
        <authorList>
            <person name="Song N."/>
            <person name="Cai W."/>
            <person name="Li H."/>
        </authorList>
    </citation>
    <scope>NUCLEOTIDE SEQUENCE</scope>
    <source>
        <strain evidence="22">Zz0416-01</strain>
    </source>
</reference>
<dbReference type="PANTHER" id="PTHR22888:SF9">
    <property type="entry name" value="CYTOCHROME C OXIDASE SUBUNIT 2"/>
    <property type="match status" value="1"/>
</dbReference>
<evidence type="ECO:0000256" key="2">
    <source>
        <dbReference type="ARBA" id="ARBA00007866"/>
    </source>
</evidence>
<evidence type="ECO:0000256" key="4">
    <source>
        <dbReference type="ARBA" id="ARBA00015946"/>
    </source>
</evidence>
<comment type="similarity">
    <text evidence="2 18">Belongs to the cytochrome c oxidase subunit 2 family.</text>
</comment>
<accession>A0A343K808</accession>
<dbReference type="EMBL" id="KX437728">
    <property type="protein sequence ID" value="ATD86004.1"/>
    <property type="molecule type" value="Genomic_DNA"/>
</dbReference>
<evidence type="ECO:0000256" key="16">
    <source>
        <dbReference type="ARBA" id="ARBA00023136"/>
    </source>
</evidence>
<dbReference type="InterPro" id="IPR002429">
    <property type="entry name" value="CcO_II-like_C"/>
</dbReference>
<dbReference type="InterPro" id="IPR001505">
    <property type="entry name" value="Copper_CuA"/>
</dbReference>
<evidence type="ECO:0000256" key="5">
    <source>
        <dbReference type="ARBA" id="ARBA00022448"/>
    </source>
</evidence>